<dbReference type="InterPro" id="IPR013630">
    <property type="entry name" value="Methyltransf_Zn-bd_dom_put"/>
</dbReference>
<dbReference type="SUPFAM" id="SSF53335">
    <property type="entry name" value="S-adenosyl-L-methionine-dependent methyltransferases"/>
    <property type="match status" value="1"/>
</dbReference>
<dbReference type="GO" id="GO:0032259">
    <property type="term" value="P:methylation"/>
    <property type="evidence" value="ECO:0007669"/>
    <property type="project" value="UniProtKB-KW"/>
</dbReference>
<dbReference type="PANTHER" id="PTHR43861">
    <property type="entry name" value="TRANS-ACONITATE 2-METHYLTRANSFERASE-RELATED"/>
    <property type="match status" value="1"/>
</dbReference>
<evidence type="ECO:0000313" key="3">
    <source>
        <dbReference type="EMBL" id="TFV51500.1"/>
    </source>
</evidence>
<dbReference type="Pfam" id="PF13489">
    <property type="entry name" value="Methyltransf_23"/>
    <property type="match status" value="1"/>
</dbReference>
<dbReference type="InterPro" id="IPR029063">
    <property type="entry name" value="SAM-dependent_MTases_sf"/>
</dbReference>
<proteinExistence type="predicted"/>
<gene>
    <name evidence="3" type="ORF">E4K65_05050</name>
</gene>
<feature type="domain" description="C-methyltransferase" evidence="2">
    <location>
        <begin position="246"/>
        <end position="405"/>
    </location>
</feature>
<dbReference type="InterPro" id="IPR038576">
    <property type="entry name" value="Methyltransf_Zn-bd_dom_put_sf"/>
</dbReference>
<keyword evidence="4" id="KW-1185">Reference proteome</keyword>
<dbReference type="Gene3D" id="3.40.50.150">
    <property type="entry name" value="Vaccinia Virus protein VP39"/>
    <property type="match status" value="1"/>
</dbReference>
<dbReference type="OrthoDB" id="9815644at2"/>
<keyword evidence="3" id="KW-0808">Transferase</keyword>
<organism evidence="3 4">
    <name type="scientific">Bradyrhizobium niftali</name>
    <dbReference type="NCBI Taxonomy" id="2560055"/>
    <lineage>
        <taxon>Bacteria</taxon>
        <taxon>Pseudomonadati</taxon>
        <taxon>Pseudomonadota</taxon>
        <taxon>Alphaproteobacteria</taxon>
        <taxon>Hyphomicrobiales</taxon>
        <taxon>Nitrobacteraceae</taxon>
        <taxon>Bradyrhizobium</taxon>
    </lineage>
</organism>
<dbReference type="Gene3D" id="3.40.50.720">
    <property type="entry name" value="NAD(P)-binding Rossmann-like Domain"/>
    <property type="match status" value="1"/>
</dbReference>
<name>A0A4Y9M8P7_9BRAD</name>
<dbReference type="PANTHER" id="PTHR43861:SF5">
    <property type="entry name" value="BLL5978 PROTEIN"/>
    <property type="match status" value="1"/>
</dbReference>
<dbReference type="Pfam" id="PF08421">
    <property type="entry name" value="Methyltransf_13"/>
    <property type="match status" value="1"/>
</dbReference>
<dbReference type="GO" id="GO:0008168">
    <property type="term" value="F:methyltransferase activity"/>
    <property type="evidence" value="ECO:0007669"/>
    <property type="project" value="UniProtKB-KW"/>
</dbReference>
<comment type="caution">
    <text evidence="3">The sequence shown here is derived from an EMBL/GenBank/DDBJ whole genome shotgun (WGS) entry which is preliminary data.</text>
</comment>
<reference evidence="3 4" key="1">
    <citation type="submission" date="2019-03" db="EMBL/GenBank/DDBJ databases">
        <title>Bradyrhizobium diversity isolated from nodules of Chamaecrista fasciculata.</title>
        <authorList>
            <person name="Klepa M.S."/>
            <person name="Urquiaga M.O."/>
            <person name="Hungria M."/>
            <person name="Delamuta J.R."/>
        </authorList>
    </citation>
    <scope>NUCLEOTIDE SEQUENCE [LARGE SCALE GENOMIC DNA]</scope>
    <source>
        <strain evidence="3 4">CNPSo 3448</strain>
    </source>
</reference>
<feature type="domain" description="Methyltransferase putative zinc binding" evidence="1">
    <location>
        <begin position="6"/>
        <end position="67"/>
    </location>
</feature>
<evidence type="ECO:0000259" key="1">
    <source>
        <dbReference type="Pfam" id="PF08421"/>
    </source>
</evidence>
<dbReference type="RefSeq" id="WP_025576302.1">
    <property type="nucleotide sequence ID" value="NZ_JBIYER010000001.1"/>
</dbReference>
<protein>
    <submittedName>
        <fullName evidence="3">Methyltransferase domain-containing protein</fullName>
    </submittedName>
</protein>
<dbReference type="AlphaFoldDB" id="A0A4Y9M8P7"/>
<dbReference type="Proteomes" id="UP000297966">
    <property type="component" value="Unassembled WGS sequence"/>
</dbReference>
<evidence type="ECO:0000313" key="4">
    <source>
        <dbReference type="Proteomes" id="UP000297966"/>
    </source>
</evidence>
<sequence>MELSCCRFCSAPLERVFIDLGMSPLANSYLRNEKAKQDERFFPLRAYVCGECFLVQLEEWEAPENIFGDYAYFSSYSDSWLQHAKSYVTRVIERFALGANSKVVEIASNDGYLLQYFVEADVPVLGIEPAQNVAAVARAKGIPTRVEFFGERAARTLRREGLRADLLIGNNVLAHVPNLNDFVKGMSLLLADAGVITMEFPHLMRLFDECQIDTIYHEHFSYFSFIAVEKIFAAHGLTLFDVEELPTHGGSLRIYAQHANKGWHPISHRVLDLRRREIDAGYANLDHYDAFEERAMETRQKLLSFLEDAKRQGKRVVGYGAPAKGNTLLNYCGITSDLIEYTVDRNPHKQGSLLPGSHIPILEPERINVTKPDYILILPWNLKREIVSQLSFARSWGAQFVVPIPEPRIVD</sequence>
<evidence type="ECO:0000259" key="2">
    <source>
        <dbReference type="Pfam" id="PF08484"/>
    </source>
</evidence>
<accession>A0A4Y9M8P7</accession>
<dbReference type="Gene3D" id="6.20.50.110">
    <property type="entry name" value="Methyltransferase, zinc-binding domain"/>
    <property type="match status" value="1"/>
</dbReference>
<keyword evidence="3" id="KW-0489">Methyltransferase</keyword>
<dbReference type="Pfam" id="PF08484">
    <property type="entry name" value="Methyltransf_14"/>
    <property type="match status" value="1"/>
</dbReference>
<dbReference type="EMBL" id="SPQT01000001">
    <property type="protein sequence ID" value="TFV51500.1"/>
    <property type="molecule type" value="Genomic_DNA"/>
</dbReference>
<dbReference type="InterPro" id="IPR013691">
    <property type="entry name" value="MeTrfase_14"/>
</dbReference>